<dbReference type="PANTHER" id="PTHR31343:SF42">
    <property type="entry name" value="T15D22.8"/>
    <property type="match status" value="1"/>
</dbReference>
<organism evidence="1 2">
    <name type="scientific">Coptis chinensis</name>
    <dbReference type="NCBI Taxonomy" id="261450"/>
    <lineage>
        <taxon>Eukaryota</taxon>
        <taxon>Viridiplantae</taxon>
        <taxon>Streptophyta</taxon>
        <taxon>Embryophyta</taxon>
        <taxon>Tracheophyta</taxon>
        <taxon>Spermatophyta</taxon>
        <taxon>Magnoliopsida</taxon>
        <taxon>Ranunculales</taxon>
        <taxon>Ranunculaceae</taxon>
        <taxon>Coptidoideae</taxon>
        <taxon>Coptis</taxon>
    </lineage>
</organism>
<gene>
    <name evidence="1" type="ORF">IFM89_027406</name>
</gene>
<proteinExistence type="predicted"/>
<comment type="caution">
    <text evidence="1">The sequence shown here is derived from an EMBL/GenBank/DDBJ whole genome shotgun (WGS) entry which is preliminary data.</text>
</comment>
<dbReference type="OrthoDB" id="1726780at2759"/>
<dbReference type="Pfam" id="PF05623">
    <property type="entry name" value="DUF789"/>
    <property type="match status" value="1"/>
</dbReference>
<dbReference type="EMBL" id="JADFTS010000008">
    <property type="protein sequence ID" value="KAF9594103.1"/>
    <property type="molecule type" value="Genomic_DNA"/>
</dbReference>
<reference evidence="1 2" key="1">
    <citation type="submission" date="2020-10" db="EMBL/GenBank/DDBJ databases">
        <title>The Coptis chinensis genome and diversification of protoberbering-type alkaloids.</title>
        <authorList>
            <person name="Wang B."/>
            <person name="Shu S."/>
            <person name="Song C."/>
            <person name="Liu Y."/>
        </authorList>
    </citation>
    <scope>NUCLEOTIDE SEQUENCE [LARGE SCALE GENOMIC DNA]</scope>
    <source>
        <strain evidence="1">HL-2020</strain>
        <tissue evidence="1">Leaf</tissue>
    </source>
</reference>
<keyword evidence="2" id="KW-1185">Reference proteome</keyword>
<dbReference type="PANTHER" id="PTHR31343">
    <property type="entry name" value="T15D22.8"/>
    <property type="match status" value="1"/>
</dbReference>
<dbReference type="AlphaFoldDB" id="A0A835HBY9"/>
<dbReference type="InterPro" id="IPR008507">
    <property type="entry name" value="DUF789"/>
</dbReference>
<sequence length="144" mass="16595">MSGITMGSFSFIHSKLTLQSYFMLADLWESFKEWSAFGARAPLILNDSDDVLQYYVPYVSDDQIYSDSMKSPELRKKKGGNNKTAVEVSHSEWKVNSNLNRSSNLIPFIAMYRKESCPTLLKDFSEEMIVREDRNKDTRETEVA</sequence>
<protein>
    <submittedName>
        <fullName evidence="1">Uncharacterized protein</fullName>
    </submittedName>
</protein>
<dbReference type="Proteomes" id="UP000631114">
    <property type="component" value="Unassembled WGS sequence"/>
</dbReference>
<evidence type="ECO:0000313" key="1">
    <source>
        <dbReference type="EMBL" id="KAF9594103.1"/>
    </source>
</evidence>
<evidence type="ECO:0000313" key="2">
    <source>
        <dbReference type="Proteomes" id="UP000631114"/>
    </source>
</evidence>
<accession>A0A835HBY9</accession>
<name>A0A835HBY9_9MAGN</name>